<accession>A0ABQ8GQF7</accession>
<dbReference type="PANTHER" id="PTHR38887:SF1">
    <property type="entry name" value="RAS MODIFICATION PROTEIN ERF4"/>
    <property type="match status" value="1"/>
</dbReference>
<dbReference type="InterPro" id="IPR053221">
    <property type="entry name" value="Burnettramic_acid_biosynth"/>
</dbReference>
<evidence type="ECO:0000313" key="2">
    <source>
        <dbReference type="EMBL" id="KAH7062413.1"/>
    </source>
</evidence>
<organism evidence="2 3">
    <name type="scientific">Macrophomina phaseolina</name>
    <dbReference type="NCBI Taxonomy" id="35725"/>
    <lineage>
        <taxon>Eukaryota</taxon>
        <taxon>Fungi</taxon>
        <taxon>Dikarya</taxon>
        <taxon>Ascomycota</taxon>
        <taxon>Pezizomycotina</taxon>
        <taxon>Dothideomycetes</taxon>
        <taxon>Dothideomycetes incertae sedis</taxon>
        <taxon>Botryosphaeriales</taxon>
        <taxon>Botryosphaeriaceae</taxon>
        <taxon>Macrophomina</taxon>
    </lineage>
</organism>
<evidence type="ECO:0000313" key="3">
    <source>
        <dbReference type="Proteomes" id="UP000774617"/>
    </source>
</evidence>
<evidence type="ECO:0000256" key="1">
    <source>
        <dbReference type="SAM" id="Phobius"/>
    </source>
</evidence>
<keyword evidence="1" id="KW-1133">Transmembrane helix</keyword>
<gene>
    <name evidence="2" type="ORF">B0J12DRAFT_237519</name>
</gene>
<keyword evidence="1" id="KW-0812">Transmembrane</keyword>
<name>A0ABQ8GQF7_9PEZI</name>
<keyword evidence="1" id="KW-0472">Membrane</keyword>
<dbReference type="PANTHER" id="PTHR38887">
    <property type="entry name" value="CHROMOSOME 21, WHOLE GENOME SHOTGUN SEQUENCE"/>
    <property type="match status" value="1"/>
</dbReference>
<keyword evidence="3" id="KW-1185">Reference proteome</keyword>
<protein>
    <submittedName>
        <fullName evidence="2">Uncharacterized protein</fullName>
    </submittedName>
</protein>
<proteinExistence type="predicted"/>
<comment type="caution">
    <text evidence="2">The sequence shown here is derived from an EMBL/GenBank/DDBJ whole genome shotgun (WGS) entry which is preliminary data.</text>
</comment>
<dbReference type="EMBL" id="JAGTJR010000003">
    <property type="protein sequence ID" value="KAH7062413.1"/>
    <property type="molecule type" value="Genomic_DNA"/>
</dbReference>
<reference evidence="2 3" key="1">
    <citation type="journal article" date="2021" name="Nat. Commun.">
        <title>Genetic determinants of endophytism in the Arabidopsis root mycobiome.</title>
        <authorList>
            <person name="Mesny F."/>
            <person name="Miyauchi S."/>
            <person name="Thiergart T."/>
            <person name="Pickel B."/>
            <person name="Atanasova L."/>
            <person name="Karlsson M."/>
            <person name="Huettel B."/>
            <person name="Barry K.W."/>
            <person name="Haridas S."/>
            <person name="Chen C."/>
            <person name="Bauer D."/>
            <person name="Andreopoulos W."/>
            <person name="Pangilinan J."/>
            <person name="LaButti K."/>
            <person name="Riley R."/>
            <person name="Lipzen A."/>
            <person name="Clum A."/>
            <person name="Drula E."/>
            <person name="Henrissat B."/>
            <person name="Kohler A."/>
            <person name="Grigoriev I.V."/>
            <person name="Martin F.M."/>
            <person name="Hacquard S."/>
        </authorList>
    </citation>
    <scope>NUCLEOTIDE SEQUENCE [LARGE SCALE GENOMIC DNA]</scope>
    <source>
        <strain evidence="2 3">MPI-SDFR-AT-0080</strain>
    </source>
</reference>
<feature type="transmembrane region" description="Helical" evidence="1">
    <location>
        <begin position="87"/>
        <end position="113"/>
    </location>
</feature>
<dbReference type="Proteomes" id="UP000774617">
    <property type="component" value="Unassembled WGS sequence"/>
</dbReference>
<sequence length="331" mass="36479">MAFRKTQPQAVEMVSQSAISSSSSSRVLARPVVIPQVSNIYLKSFSPFSRAYAPALADLPDPISQPEFLAFVDGLNGVFVSNTFSQLGWLITIVPIVVPVLIVQIIGGLFHVLSSISSFVTTLIRTKLYISRANRELFGPRGLRCEILSTKKMIKAVGALDISENGGKLKLPIPSELEELEYYDGSTEMAAAAEDPQARRARAVQGYVMPLSWDVSRDPMIGGFMRAHMRALNNRSLNGAVKRRAKGLQAGTEKTKSLADELAAVNREIEAMENRERRRGGPYRSSAAKLEKRSQIIEEIKLAFSTELAKADTKEESVANKVLWVVIKRVE</sequence>